<dbReference type="PANTHER" id="PTHR47894">
    <property type="entry name" value="HTH-TYPE TRANSCRIPTIONAL REGULATOR GADX"/>
    <property type="match status" value="1"/>
</dbReference>
<dbReference type="Proteomes" id="UP000619238">
    <property type="component" value="Unassembled WGS sequence"/>
</dbReference>
<evidence type="ECO:0000256" key="2">
    <source>
        <dbReference type="ARBA" id="ARBA00023125"/>
    </source>
</evidence>
<proteinExistence type="predicted"/>
<evidence type="ECO:0000259" key="4">
    <source>
        <dbReference type="PROSITE" id="PS01124"/>
    </source>
</evidence>
<name>A0ABR7Q5P5_9FLAO</name>
<accession>A0ABR7Q5P5</accession>
<dbReference type="EMBL" id="JACGWS010000002">
    <property type="protein sequence ID" value="MBC8753881.1"/>
    <property type="molecule type" value="Genomic_DNA"/>
</dbReference>
<dbReference type="Gene3D" id="1.10.10.60">
    <property type="entry name" value="Homeodomain-like"/>
    <property type="match status" value="1"/>
</dbReference>
<dbReference type="PRINTS" id="PR00032">
    <property type="entry name" value="HTHARAC"/>
</dbReference>
<dbReference type="PROSITE" id="PS01124">
    <property type="entry name" value="HTH_ARAC_FAMILY_2"/>
    <property type="match status" value="1"/>
</dbReference>
<gene>
    <name evidence="5" type="ORF">H2O64_04315</name>
</gene>
<evidence type="ECO:0000313" key="6">
    <source>
        <dbReference type="Proteomes" id="UP000619238"/>
    </source>
</evidence>
<sequence>MSLYRKMINHALSEGLHIDELNNLSTPVEAIPNLNAVPAEHFFELHELLDAKLGAGFSVRVGQEMKIDDYGVLGLAWKTCSWVGEIFDRSERYFKLLSDTYVFKVERNTDIFKIYLFRDAHRRGLELSNEATFSATVVVIQAIGDQKTYPVSVSFKHSAPKKLDDYQKAFQCPILFNQSHNVISYKTEQLEMRTTKADASINAFLVERVKEATEGIELNSNKIVTDIENLIKDALPSGIPSVAQLAEIMGMSARTLTRRLSKNNVTFRDLIQKKQEELSKYLLSKSHVSIAEIAFKTGFSEQSAFNRAFKRWTGKTPIEYRKF</sequence>
<dbReference type="Pfam" id="PF12625">
    <property type="entry name" value="Arabinose_bd"/>
    <property type="match status" value="1"/>
</dbReference>
<dbReference type="InterPro" id="IPR032687">
    <property type="entry name" value="AraC-type_N"/>
</dbReference>
<dbReference type="InterPro" id="IPR020449">
    <property type="entry name" value="Tscrpt_reg_AraC-type_HTH"/>
</dbReference>
<feature type="domain" description="HTH araC/xylS-type" evidence="4">
    <location>
        <begin position="225"/>
        <end position="323"/>
    </location>
</feature>
<evidence type="ECO:0000256" key="3">
    <source>
        <dbReference type="ARBA" id="ARBA00023163"/>
    </source>
</evidence>
<comment type="caution">
    <text evidence="5">The sequence shown here is derived from an EMBL/GenBank/DDBJ whole genome shotgun (WGS) entry which is preliminary data.</text>
</comment>
<dbReference type="RefSeq" id="WP_187560916.1">
    <property type="nucleotide sequence ID" value="NZ_JACGWS010000002.1"/>
</dbReference>
<keyword evidence="2" id="KW-0238">DNA-binding</keyword>
<keyword evidence="6" id="KW-1185">Reference proteome</keyword>
<evidence type="ECO:0000256" key="1">
    <source>
        <dbReference type="ARBA" id="ARBA00023015"/>
    </source>
</evidence>
<protein>
    <submittedName>
        <fullName evidence="5">AraC family transcriptional regulator ligand-binding domain-containing protein</fullName>
    </submittedName>
</protein>
<dbReference type="Pfam" id="PF12833">
    <property type="entry name" value="HTH_18"/>
    <property type="match status" value="1"/>
</dbReference>
<dbReference type="SMART" id="SM00342">
    <property type="entry name" value="HTH_ARAC"/>
    <property type="match status" value="1"/>
</dbReference>
<evidence type="ECO:0000313" key="5">
    <source>
        <dbReference type="EMBL" id="MBC8753881.1"/>
    </source>
</evidence>
<dbReference type="PANTHER" id="PTHR47894:SF1">
    <property type="entry name" value="HTH-TYPE TRANSCRIPTIONAL REGULATOR VQSM"/>
    <property type="match status" value="1"/>
</dbReference>
<dbReference type="InterPro" id="IPR018060">
    <property type="entry name" value="HTH_AraC"/>
</dbReference>
<reference evidence="5 6" key="1">
    <citation type="submission" date="2020-07" db="EMBL/GenBank/DDBJ databases">
        <title>Description of Kordia aestuariivivens sp. nov., isolated from a tidal flat.</title>
        <authorList>
            <person name="Park S."/>
            <person name="Yoon J.-H."/>
        </authorList>
    </citation>
    <scope>NUCLEOTIDE SEQUENCE [LARGE SCALE GENOMIC DNA]</scope>
    <source>
        <strain evidence="5 6">YSTF-M3</strain>
    </source>
</reference>
<organism evidence="5 6">
    <name type="scientific">Kordia aestuariivivens</name>
    <dbReference type="NCBI Taxonomy" id="2759037"/>
    <lineage>
        <taxon>Bacteria</taxon>
        <taxon>Pseudomonadati</taxon>
        <taxon>Bacteroidota</taxon>
        <taxon>Flavobacteriia</taxon>
        <taxon>Flavobacteriales</taxon>
        <taxon>Flavobacteriaceae</taxon>
        <taxon>Kordia</taxon>
    </lineage>
</organism>
<dbReference type="InterPro" id="IPR009057">
    <property type="entry name" value="Homeodomain-like_sf"/>
</dbReference>
<dbReference type="SUPFAM" id="SSF46689">
    <property type="entry name" value="Homeodomain-like"/>
    <property type="match status" value="1"/>
</dbReference>
<keyword evidence="1" id="KW-0805">Transcription regulation</keyword>
<keyword evidence="3" id="KW-0804">Transcription</keyword>